<accession>A0A1Y1YFE8</accession>
<dbReference type="AlphaFoldDB" id="A0A1Y1YFE8"/>
<dbReference type="EMBL" id="MCFE01000157">
    <property type="protein sequence ID" value="ORX96324.1"/>
    <property type="molecule type" value="Genomic_DNA"/>
</dbReference>
<dbReference type="Proteomes" id="UP000193498">
    <property type="component" value="Unassembled WGS sequence"/>
</dbReference>
<dbReference type="InParanoid" id="A0A1Y1YFE8"/>
<organism evidence="1 2">
    <name type="scientific">Basidiobolus meristosporus CBS 931.73</name>
    <dbReference type="NCBI Taxonomy" id="1314790"/>
    <lineage>
        <taxon>Eukaryota</taxon>
        <taxon>Fungi</taxon>
        <taxon>Fungi incertae sedis</taxon>
        <taxon>Zoopagomycota</taxon>
        <taxon>Entomophthoromycotina</taxon>
        <taxon>Basidiobolomycetes</taxon>
        <taxon>Basidiobolales</taxon>
        <taxon>Basidiobolaceae</taxon>
        <taxon>Basidiobolus</taxon>
    </lineage>
</organism>
<gene>
    <name evidence="1" type="ORF">K493DRAFT_300974</name>
</gene>
<evidence type="ECO:0000313" key="2">
    <source>
        <dbReference type="Proteomes" id="UP000193498"/>
    </source>
</evidence>
<protein>
    <submittedName>
        <fullName evidence="1">Uncharacterized protein</fullName>
    </submittedName>
</protein>
<proteinExistence type="predicted"/>
<reference evidence="1 2" key="1">
    <citation type="submission" date="2016-07" db="EMBL/GenBank/DDBJ databases">
        <title>Pervasive Adenine N6-methylation of Active Genes in Fungi.</title>
        <authorList>
            <consortium name="DOE Joint Genome Institute"/>
            <person name="Mondo S.J."/>
            <person name="Dannebaum R.O."/>
            <person name="Kuo R.C."/>
            <person name="Labutti K."/>
            <person name="Haridas S."/>
            <person name="Kuo A."/>
            <person name="Salamov A."/>
            <person name="Ahrendt S.R."/>
            <person name="Lipzen A."/>
            <person name="Sullivan W."/>
            <person name="Andreopoulos W.B."/>
            <person name="Clum A."/>
            <person name="Lindquist E."/>
            <person name="Daum C."/>
            <person name="Ramamoorthy G.K."/>
            <person name="Gryganskyi A."/>
            <person name="Culley D."/>
            <person name="Magnuson J.K."/>
            <person name="James T.Y."/>
            <person name="O'Malley M.A."/>
            <person name="Stajich J.E."/>
            <person name="Spatafora J.W."/>
            <person name="Visel A."/>
            <person name="Grigoriev I.V."/>
        </authorList>
    </citation>
    <scope>NUCLEOTIDE SEQUENCE [LARGE SCALE GENOMIC DNA]</scope>
    <source>
        <strain evidence="1 2">CBS 931.73</strain>
    </source>
</reference>
<comment type="caution">
    <text evidence="1">The sequence shown here is derived from an EMBL/GenBank/DDBJ whole genome shotgun (WGS) entry which is preliminary data.</text>
</comment>
<name>A0A1Y1YFE8_9FUNG</name>
<keyword evidence="2" id="KW-1185">Reference proteome</keyword>
<evidence type="ECO:0000313" key="1">
    <source>
        <dbReference type="EMBL" id="ORX96324.1"/>
    </source>
</evidence>
<sequence length="155" mass="17253">MPPASKHLDVNVHVSVSKQFIKHKEVKQLLSLHFDWNTLSLSFKWVTTPHSTVNSNVKNDVILNLVPGSTLTLLQNFLKYIKANSNDTLGNIEHATANTTKSIVTEDLLEDAIQEEEQEEDESDLTAADTWITKEVYIDSHTSGPAHGFTSVKLG</sequence>